<dbReference type="VEuPathDB" id="VectorBase:LDEU001316"/>
<comment type="caution">
    <text evidence="13">The sequence shown here is derived from an EMBL/GenBank/DDBJ whole genome shotgun (WGS) entry which is preliminary data.</text>
</comment>
<keyword evidence="9 10" id="KW-0472">Membrane</keyword>
<dbReference type="InterPro" id="IPR018108">
    <property type="entry name" value="MCP_transmembrane"/>
</dbReference>
<dbReference type="OrthoDB" id="6703404at2759"/>
<dbReference type="InterPro" id="IPR051508">
    <property type="entry name" value="Mito_Carrier_Antiporter"/>
</dbReference>
<sequence length="310" mass="34648">MSELLLGGVAACCACFFTNPFEVIKTRVQLQGELKARGQYHVVYRNVFHAFYSVATTERLVSLQKGLIPATWYQFFMNGIRLGVYQCCDNLGLLRNKQNEVVFLNSIIYGAVSGIAGAVVASPLYMVKIQLQSKAAIPDPVGHQHNIQSMTQAFRQIYLTQGLSGLWRGFQSSAARVAVGSAVQLTTFSKIQDAFNEKQLFTRDSYIGLFCASTITGIAVTAAMTPFDVVATRLYNQPVINESNKGLYYSGIMDCMIKMFKTEGFFGFYKGWAAAFLRIGPHSVLSLMFWRKLRQFYFEVNVPAQTREVS</sequence>
<proteinExistence type="inferred from homology"/>
<dbReference type="Pfam" id="PF00153">
    <property type="entry name" value="Mito_carr"/>
    <property type="match status" value="3"/>
</dbReference>
<comment type="subcellular location">
    <subcellularLocation>
        <location evidence="1">Mitochondrion inner membrane</location>
        <topology evidence="1">Multi-pass membrane protein</topology>
    </subcellularLocation>
</comment>
<evidence type="ECO:0000256" key="8">
    <source>
        <dbReference type="ARBA" id="ARBA00023128"/>
    </source>
</evidence>
<feature type="transmembrane region" description="Helical" evidence="12">
    <location>
        <begin position="206"/>
        <end position="227"/>
    </location>
</feature>
<evidence type="ECO:0000256" key="1">
    <source>
        <dbReference type="ARBA" id="ARBA00004448"/>
    </source>
</evidence>
<name>A0A443ST88_9ACAR</name>
<dbReference type="EMBL" id="NCKV01000402">
    <property type="protein sequence ID" value="RWS30721.1"/>
    <property type="molecule type" value="Genomic_DNA"/>
</dbReference>
<evidence type="ECO:0000313" key="13">
    <source>
        <dbReference type="EMBL" id="RWS30721.1"/>
    </source>
</evidence>
<evidence type="ECO:0000256" key="2">
    <source>
        <dbReference type="ARBA" id="ARBA00006375"/>
    </source>
</evidence>
<dbReference type="PROSITE" id="PS50920">
    <property type="entry name" value="SOLCAR"/>
    <property type="match status" value="3"/>
</dbReference>
<accession>A0A443ST88</accession>
<evidence type="ECO:0000256" key="11">
    <source>
        <dbReference type="RuleBase" id="RU000488"/>
    </source>
</evidence>
<evidence type="ECO:0000256" key="6">
    <source>
        <dbReference type="ARBA" id="ARBA00022792"/>
    </source>
</evidence>
<feature type="transmembrane region" description="Helical" evidence="12">
    <location>
        <begin position="107"/>
        <end position="127"/>
    </location>
</feature>
<dbReference type="PANTHER" id="PTHR45928">
    <property type="entry name" value="RE38146P"/>
    <property type="match status" value="1"/>
</dbReference>
<dbReference type="SUPFAM" id="SSF103506">
    <property type="entry name" value="Mitochondrial carrier"/>
    <property type="match status" value="1"/>
</dbReference>
<dbReference type="InterPro" id="IPR023395">
    <property type="entry name" value="MCP_dom_sf"/>
</dbReference>
<protein>
    <submittedName>
        <fullName evidence="13">Solute carrier family 25 member 35-like protein</fullName>
    </submittedName>
</protein>
<comment type="similarity">
    <text evidence="2 11">Belongs to the mitochondrial carrier (TC 2.A.29) family.</text>
</comment>
<evidence type="ECO:0000256" key="4">
    <source>
        <dbReference type="ARBA" id="ARBA00022692"/>
    </source>
</evidence>
<feature type="repeat" description="Solcar" evidence="10">
    <location>
        <begin position="101"/>
        <end position="194"/>
    </location>
</feature>
<feature type="repeat" description="Solcar" evidence="10">
    <location>
        <begin position="2"/>
        <end position="91"/>
    </location>
</feature>
<dbReference type="GO" id="GO:0005743">
    <property type="term" value="C:mitochondrial inner membrane"/>
    <property type="evidence" value="ECO:0007669"/>
    <property type="project" value="UniProtKB-SubCell"/>
</dbReference>
<evidence type="ECO:0000256" key="9">
    <source>
        <dbReference type="ARBA" id="ARBA00023136"/>
    </source>
</evidence>
<evidence type="ECO:0000256" key="3">
    <source>
        <dbReference type="ARBA" id="ARBA00022448"/>
    </source>
</evidence>
<keyword evidence="8" id="KW-0496">Mitochondrion</keyword>
<evidence type="ECO:0000313" key="14">
    <source>
        <dbReference type="Proteomes" id="UP000288716"/>
    </source>
</evidence>
<feature type="repeat" description="Solcar" evidence="10">
    <location>
        <begin position="204"/>
        <end position="296"/>
    </location>
</feature>
<organism evidence="13 14">
    <name type="scientific">Leptotrombidium deliense</name>
    <dbReference type="NCBI Taxonomy" id="299467"/>
    <lineage>
        <taxon>Eukaryota</taxon>
        <taxon>Metazoa</taxon>
        <taxon>Ecdysozoa</taxon>
        <taxon>Arthropoda</taxon>
        <taxon>Chelicerata</taxon>
        <taxon>Arachnida</taxon>
        <taxon>Acari</taxon>
        <taxon>Acariformes</taxon>
        <taxon>Trombidiformes</taxon>
        <taxon>Prostigmata</taxon>
        <taxon>Anystina</taxon>
        <taxon>Parasitengona</taxon>
        <taxon>Trombiculoidea</taxon>
        <taxon>Trombiculidae</taxon>
        <taxon>Leptotrombidium</taxon>
    </lineage>
</organism>
<dbReference type="Proteomes" id="UP000288716">
    <property type="component" value="Unassembled WGS sequence"/>
</dbReference>
<dbReference type="AlphaFoldDB" id="A0A443ST88"/>
<keyword evidence="7 12" id="KW-1133">Transmembrane helix</keyword>
<dbReference type="PANTHER" id="PTHR45928:SF1">
    <property type="entry name" value="RE38146P"/>
    <property type="match status" value="1"/>
</dbReference>
<dbReference type="STRING" id="299467.A0A443ST88"/>
<evidence type="ECO:0000256" key="12">
    <source>
        <dbReference type="SAM" id="Phobius"/>
    </source>
</evidence>
<reference evidence="13 14" key="1">
    <citation type="journal article" date="2018" name="Gigascience">
        <title>Genomes of trombidid mites reveal novel predicted allergens and laterally-transferred genes associated with secondary metabolism.</title>
        <authorList>
            <person name="Dong X."/>
            <person name="Chaisiri K."/>
            <person name="Xia D."/>
            <person name="Armstrong S.D."/>
            <person name="Fang Y."/>
            <person name="Donnelly M.J."/>
            <person name="Kadowaki T."/>
            <person name="McGarry J.W."/>
            <person name="Darby A.C."/>
            <person name="Makepeace B.L."/>
        </authorList>
    </citation>
    <scope>NUCLEOTIDE SEQUENCE [LARGE SCALE GENOMIC DNA]</scope>
    <source>
        <strain evidence="13">UoL-UT</strain>
    </source>
</reference>
<feature type="transmembrane region" description="Helical" evidence="12">
    <location>
        <begin position="269"/>
        <end position="290"/>
    </location>
</feature>
<evidence type="ECO:0000256" key="10">
    <source>
        <dbReference type="PROSITE-ProRule" id="PRU00282"/>
    </source>
</evidence>
<evidence type="ECO:0000256" key="5">
    <source>
        <dbReference type="ARBA" id="ARBA00022737"/>
    </source>
</evidence>
<keyword evidence="3 11" id="KW-0813">Transport</keyword>
<dbReference type="Gene3D" id="1.50.40.10">
    <property type="entry name" value="Mitochondrial carrier domain"/>
    <property type="match status" value="1"/>
</dbReference>
<keyword evidence="4 10" id="KW-0812">Transmembrane</keyword>
<keyword evidence="5" id="KW-0677">Repeat</keyword>
<keyword evidence="14" id="KW-1185">Reference proteome</keyword>
<keyword evidence="6" id="KW-0999">Mitochondrion inner membrane</keyword>
<gene>
    <name evidence="13" type="ORF">B4U80_06062</name>
</gene>
<evidence type="ECO:0000256" key="7">
    <source>
        <dbReference type="ARBA" id="ARBA00022989"/>
    </source>
</evidence>